<dbReference type="InterPro" id="IPR000878">
    <property type="entry name" value="4pyrrol_Mease"/>
</dbReference>
<keyword evidence="3 8" id="KW-0489">Methyltransferase</keyword>
<evidence type="ECO:0000256" key="2">
    <source>
        <dbReference type="ARBA" id="ARBA00006729"/>
    </source>
</evidence>
<feature type="domain" description="Tetrapyrrole methylase" evidence="7">
    <location>
        <begin position="1"/>
        <end position="216"/>
    </location>
</feature>
<proteinExistence type="inferred from homology"/>
<dbReference type="AlphaFoldDB" id="A0A7C2FEY5"/>
<dbReference type="PANTHER" id="PTHR10882">
    <property type="entry name" value="DIPHTHINE SYNTHASE"/>
    <property type="match status" value="1"/>
</dbReference>
<dbReference type="CDD" id="cd11647">
    <property type="entry name" value="DHP5_DphB"/>
    <property type="match status" value="1"/>
</dbReference>
<dbReference type="InterPro" id="IPR014776">
    <property type="entry name" value="4pyrrole_Mease_sub2"/>
</dbReference>
<dbReference type="PIRSF" id="PIRSF036432">
    <property type="entry name" value="Diphthine_synth"/>
    <property type="match status" value="1"/>
</dbReference>
<feature type="binding site" evidence="6">
    <location>
        <position position="87"/>
    </location>
    <ligand>
        <name>S-adenosyl-L-methionine</name>
        <dbReference type="ChEBI" id="CHEBI:59789"/>
    </ligand>
</feature>
<feature type="binding site" evidence="6">
    <location>
        <position position="204"/>
    </location>
    <ligand>
        <name>S-adenosyl-L-methionine</name>
        <dbReference type="ChEBI" id="CHEBI:59789"/>
    </ligand>
</feature>
<dbReference type="GO" id="GO:0017183">
    <property type="term" value="P:protein histidyl modification to diphthamide"/>
    <property type="evidence" value="ECO:0007669"/>
    <property type="project" value="UniProtKB-UniPathway"/>
</dbReference>
<dbReference type="InterPro" id="IPR014777">
    <property type="entry name" value="4pyrrole_Mease_sub1"/>
</dbReference>
<comment type="similarity">
    <text evidence="2">Belongs to the diphthine synthase family.</text>
</comment>
<accession>A0A7C2FEY5</accession>
<dbReference type="Gene3D" id="3.40.1010.10">
    <property type="entry name" value="Cobalt-precorrin-4 Transmethylase, Domain 1"/>
    <property type="match status" value="1"/>
</dbReference>
<evidence type="ECO:0000256" key="1">
    <source>
        <dbReference type="ARBA" id="ARBA00005156"/>
    </source>
</evidence>
<dbReference type="EMBL" id="DSJT01000034">
    <property type="protein sequence ID" value="HEF87821.1"/>
    <property type="molecule type" value="Genomic_DNA"/>
</dbReference>
<feature type="binding site" evidence="6">
    <location>
        <begin position="112"/>
        <end position="113"/>
    </location>
    <ligand>
        <name>S-adenosyl-L-methionine</name>
        <dbReference type="ChEBI" id="CHEBI:59789"/>
    </ligand>
</feature>
<feature type="binding site" evidence="6">
    <location>
        <position position="229"/>
    </location>
    <ligand>
        <name>S-adenosyl-L-methionine</name>
        <dbReference type="ChEBI" id="CHEBI:59789"/>
    </ligand>
</feature>
<dbReference type="SUPFAM" id="SSF53790">
    <property type="entry name" value="Tetrapyrrole methylase"/>
    <property type="match status" value="1"/>
</dbReference>
<evidence type="ECO:0000256" key="6">
    <source>
        <dbReference type="PIRSR" id="PIRSR036432-1"/>
    </source>
</evidence>
<evidence type="ECO:0000259" key="7">
    <source>
        <dbReference type="Pfam" id="PF00590"/>
    </source>
</evidence>
<evidence type="ECO:0000256" key="3">
    <source>
        <dbReference type="ARBA" id="ARBA00022603"/>
    </source>
</evidence>
<protein>
    <submittedName>
        <fullName evidence="8">Diphthine synthase</fullName>
        <ecNumber evidence="8">2.1.1.98</ecNumber>
    </submittedName>
</protein>
<keyword evidence="5 6" id="KW-0949">S-adenosyl-L-methionine</keyword>
<comment type="caution">
    <text evidence="8">The sequence shown here is derived from an EMBL/GenBank/DDBJ whole genome shotgun (WGS) entry which is preliminary data.</text>
</comment>
<evidence type="ECO:0000313" key="8">
    <source>
        <dbReference type="EMBL" id="HEF87821.1"/>
    </source>
</evidence>
<dbReference type="EC" id="2.1.1.98" evidence="8"/>
<evidence type="ECO:0000256" key="5">
    <source>
        <dbReference type="ARBA" id="ARBA00022691"/>
    </source>
</evidence>
<dbReference type="InterPro" id="IPR004551">
    <property type="entry name" value="Dphthn_synthase"/>
</dbReference>
<dbReference type="GO" id="GO:0032259">
    <property type="term" value="P:methylation"/>
    <property type="evidence" value="ECO:0007669"/>
    <property type="project" value="UniProtKB-KW"/>
</dbReference>
<feature type="binding site" evidence="6">
    <location>
        <position position="84"/>
    </location>
    <ligand>
        <name>S-adenosyl-L-methionine</name>
        <dbReference type="ChEBI" id="CHEBI:59789"/>
    </ligand>
</feature>
<gene>
    <name evidence="8" type="primary">dph5</name>
    <name evidence="8" type="ORF">ENP55_06035</name>
</gene>
<dbReference type="UniPathway" id="UPA00559"/>
<comment type="pathway">
    <text evidence="1">Protein modification; peptidyl-diphthamide biosynthesis.</text>
</comment>
<reference evidence="8" key="1">
    <citation type="journal article" date="2020" name="mSystems">
        <title>Genome- and Community-Level Interaction Insights into Carbon Utilization and Element Cycling Functions of Hydrothermarchaeota in Hydrothermal Sediment.</title>
        <authorList>
            <person name="Zhou Z."/>
            <person name="Liu Y."/>
            <person name="Xu W."/>
            <person name="Pan J."/>
            <person name="Luo Z.H."/>
            <person name="Li M."/>
        </authorList>
    </citation>
    <scope>NUCLEOTIDE SEQUENCE [LARGE SCALE GENOMIC DNA]</scope>
    <source>
        <strain evidence="8">SpSt-23</strain>
    </source>
</reference>
<dbReference type="Gene3D" id="3.30.950.10">
    <property type="entry name" value="Methyltransferase, Cobalt-precorrin-4 Transmethylase, Domain 2"/>
    <property type="match status" value="1"/>
</dbReference>
<evidence type="ECO:0000256" key="4">
    <source>
        <dbReference type="ARBA" id="ARBA00022679"/>
    </source>
</evidence>
<sequence>MLVFLGIGYSLKHLTLEAIEYLSKADKVVIDKYTSLYEDDPAGLSEYTKGELVYASRKDLEGEGMNNLIKEARSKNIVLAVPGDPFIATTHDSLRVEAIRKGVEVKVVNSLSVLTLIQSRLGLQAYRFGKTVTLVYPDYFKPYSTIETIYENLNRRLHTIVLLDLRLEHGKAMTIHEAVEILLKLDDELENRLDDSLAIGVARLSWRDERIQADLLPRLRKYDFPPPPHSLVIVSNPLPVEIEGLKLICKLPD</sequence>
<dbReference type="Pfam" id="PF00590">
    <property type="entry name" value="TP_methylase"/>
    <property type="match status" value="1"/>
</dbReference>
<dbReference type="InterPro" id="IPR035996">
    <property type="entry name" value="4pyrrol_Methylase_sf"/>
</dbReference>
<name>A0A7C2FEY5_9CREN</name>
<dbReference type="PANTHER" id="PTHR10882:SF0">
    <property type="entry name" value="DIPHTHINE METHYL ESTER SYNTHASE"/>
    <property type="match status" value="1"/>
</dbReference>
<keyword evidence="4 8" id="KW-0808">Transferase</keyword>
<feature type="binding site" evidence="6">
    <location>
        <position position="163"/>
    </location>
    <ligand>
        <name>S-adenosyl-L-methionine</name>
        <dbReference type="ChEBI" id="CHEBI:59789"/>
    </ligand>
</feature>
<dbReference type="NCBIfam" id="TIGR00522">
    <property type="entry name" value="dph5"/>
    <property type="match status" value="1"/>
</dbReference>
<organism evidence="8">
    <name type="scientific">Thermosphaera aggregans</name>
    <dbReference type="NCBI Taxonomy" id="54254"/>
    <lineage>
        <taxon>Archaea</taxon>
        <taxon>Thermoproteota</taxon>
        <taxon>Thermoprotei</taxon>
        <taxon>Desulfurococcales</taxon>
        <taxon>Desulfurococcaceae</taxon>
        <taxon>Thermosphaera</taxon>
    </lineage>
</organism>
<dbReference type="GO" id="GO:0004164">
    <property type="term" value="F:diphthine synthase activity"/>
    <property type="evidence" value="ECO:0007669"/>
    <property type="project" value="UniProtKB-EC"/>
</dbReference>